<accession>A0ABM7WPG7</accession>
<keyword evidence="3" id="KW-1185">Reference proteome</keyword>
<proteinExistence type="predicted"/>
<feature type="region of interest" description="Disordered" evidence="1">
    <location>
        <begin position="1"/>
        <end position="63"/>
    </location>
</feature>
<gene>
    <name evidence="2" type="ORF">AMOR_03530</name>
</gene>
<feature type="compositionally biased region" description="Basic and acidic residues" evidence="1">
    <location>
        <begin position="33"/>
        <end position="51"/>
    </location>
</feature>
<protein>
    <submittedName>
        <fullName evidence="2">Uncharacterized protein</fullName>
    </submittedName>
</protein>
<dbReference type="Proteomes" id="UP001162891">
    <property type="component" value="Chromosome"/>
</dbReference>
<dbReference type="EMBL" id="AP025591">
    <property type="protein sequence ID" value="BDG01357.1"/>
    <property type="molecule type" value="Genomic_DNA"/>
</dbReference>
<evidence type="ECO:0000256" key="1">
    <source>
        <dbReference type="SAM" id="MobiDB-lite"/>
    </source>
</evidence>
<evidence type="ECO:0000313" key="2">
    <source>
        <dbReference type="EMBL" id="BDG01357.1"/>
    </source>
</evidence>
<evidence type="ECO:0000313" key="3">
    <source>
        <dbReference type="Proteomes" id="UP001162891"/>
    </source>
</evidence>
<sequence length="63" mass="6657">MATDKPEMPRTQTSAPVKPPRTTRDVTPAGEPEAERTPGRKAGDELARGDRMPMGADEPGAGL</sequence>
<reference evidence="3" key="1">
    <citation type="journal article" date="2022" name="Int. J. Syst. Evol. Microbiol.">
        <title>Anaeromyxobacter oryzae sp. nov., Anaeromyxobacter diazotrophicus sp. nov. and Anaeromyxobacter paludicola sp. nov., isolated from paddy soils.</title>
        <authorList>
            <person name="Itoh H."/>
            <person name="Xu Z."/>
            <person name="Mise K."/>
            <person name="Masuda Y."/>
            <person name="Ushijima N."/>
            <person name="Hayakawa C."/>
            <person name="Shiratori Y."/>
            <person name="Senoo K."/>
        </authorList>
    </citation>
    <scope>NUCLEOTIDE SEQUENCE [LARGE SCALE GENOMIC DNA]</scope>
    <source>
        <strain evidence="3">Red232</strain>
    </source>
</reference>
<organism evidence="2 3">
    <name type="scientific">Anaeromyxobacter oryzae</name>
    <dbReference type="NCBI Taxonomy" id="2918170"/>
    <lineage>
        <taxon>Bacteria</taxon>
        <taxon>Pseudomonadati</taxon>
        <taxon>Myxococcota</taxon>
        <taxon>Myxococcia</taxon>
        <taxon>Myxococcales</taxon>
        <taxon>Cystobacterineae</taxon>
        <taxon>Anaeromyxobacteraceae</taxon>
        <taxon>Anaeromyxobacter</taxon>
    </lineage>
</organism>
<dbReference type="RefSeq" id="WP_248357817.1">
    <property type="nucleotide sequence ID" value="NZ_AP025591.1"/>
</dbReference>
<name>A0ABM7WPG7_9BACT</name>